<evidence type="ECO:0000313" key="3">
    <source>
        <dbReference type="Proteomes" id="UP000075420"/>
    </source>
</evidence>
<protein>
    <recommendedName>
        <fullName evidence="4">Secreted protein</fullName>
    </recommendedName>
</protein>
<keyword evidence="1" id="KW-0732">Signal</keyword>
<dbReference type="EMBL" id="JELY01001166">
    <property type="protein sequence ID" value="KYF56671.1"/>
    <property type="molecule type" value="Genomic_DNA"/>
</dbReference>
<dbReference type="Proteomes" id="UP000075420">
    <property type="component" value="Unassembled WGS sequence"/>
</dbReference>
<feature type="chain" id="PRO_5007566026" description="Secreted protein" evidence="1">
    <location>
        <begin position="22"/>
        <end position="148"/>
    </location>
</feature>
<name>A0A150PLT2_SORCE</name>
<evidence type="ECO:0000313" key="2">
    <source>
        <dbReference type="EMBL" id="KYF56671.1"/>
    </source>
</evidence>
<reference evidence="2 3" key="1">
    <citation type="submission" date="2014-02" db="EMBL/GenBank/DDBJ databases">
        <title>The small core and large imbalanced accessory genome model reveals a collaborative survival strategy of Sorangium cellulosum strains in nature.</title>
        <authorList>
            <person name="Han K."/>
            <person name="Peng R."/>
            <person name="Blom J."/>
            <person name="Li Y.-Z."/>
        </authorList>
    </citation>
    <scope>NUCLEOTIDE SEQUENCE [LARGE SCALE GENOMIC DNA]</scope>
    <source>
        <strain evidence="2 3">So0157-25</strain>
    </source>
</reference>
<gene>
    <name evidence="2" type="ORF">BE08_35525</name>
</gene>
<evidence type="ECO:0000256" key="1">
    <source>
        <dbReference type="SAM" id="SignalP"/>
    </source>
</evidence>
<feature type="signal peptide" evidence="1">
    <location>
        <begin position="1"/>
        <end position="21"/>
    </location>
</feature>
<sequence>MNLKNLLLGSLLSSFSLVACVAEPLDGDDLADGAADDVELVGEGAEAIIGPGGEDGGGSITRNVTLSCSITSPSLFNEAASIKNTSAHAIPDHAKISYTVTHYYNSPTPFYGSTTGPLAKGATKSISLSHPGYLHAYGCSAKASWIVD</sequence>
<dbReference type="AlphaFoldDB" id="A0A150PLT2"/>
<comment type="caution">
    <text evidence="2">The sequence shown here is derived from an EMBL/GenBank/DDBJ whole genome shotgun (WGS) entry which is preliminary data.</text>
</comment>
<dbReference type="PROSITE" id="PS51257">
    <property type="entry name" value="PROKAR_LIPOPROTEIN"/>
    <property type="match status" value="1"/>
</dbReference>
<proteinExistence type="predicted"/>
<accession>A0A150PLT2</accession>
<evidence type="ECO:0008006" key="4">
    <source>
        <dbReference type="Google" id="ProtNLM"/>
    </source>
</evidence>
<organism evidence="2 3">
    <name type="scientific">Sorangium cellulosum</name>
    <name type="common">Polyangium cellulosum</name>
    <dbReference type="NCBI Taxonomy" id="56"/>
    <lineage>
        <taxon>Bacteria</taxon>
        <taxon>Pseudomonadati</taxon>
        <taxon>Myxococcota</taxon>
        <taxon>Polyangia</taxon>
        <taxon>Polyangiales</taxon>
        <taxon>Polyangiaceae</taxon>
        <taxon>Sorangium</taxon>
    </lineage>
</organism>